<feature type="chain" id="PRO_5011630335" evidence="1">
    <location>
        <begin position="22"/>
        <end position="249"/>
    </location>
</feature>
<accession>A0A1I4QP77</accession>
<evidence type="ECO:0000259" key="2">
    <source>
        <dbReference type="PROSITE" id="PS51352"/>
    </source>
</evidence>
<dbReference type="OrthoDB" id="9780147at2"/>
<keyword evidence="4" id="KW-1185">Reference proteome</keyword>
<dbReference type="Pfam" id="PF01323">
    <property type="entry name" value="DSBA"/>
    <property type="match status" value="1"/>
</dbReference>
<feature type="signal peptide" evidence="1">
    <location>
        <begin position="1"/>
        <end position="21"/>
    </location>
</feature>
<dbReference type="SUPFAM" id="SSF52833">
    <property type="entry name" value="Thioredoxin-like"/>
    <property type="match status" value="1"/>
</dbReference>
<dbReference type="InterPro" id="IPR041205">
    <property type="entry name" value="ScsC_N"/>
</dbReference>
<dbReference type="PROSITE" id="PS51352">
    <property type="entry name" value="THIOREDOXIN_2"/>
    <property type="match status" value="1"/>
</dbReference>
<sequence>MKRFLSTSFLALGLAASPALAFDIDSMSKDERAAFRAEIRAYLLDNPEVIMEAVELLEKRNAAAEAAHDLALVQVNADAIFNDGFSWVGGNPEGDVTLVEFIDYRCGYCRKAFDEVEQLIETDGNIRMIVKEFPILGEASVLSSRYAIAVKNTLGDDEYKLAHNALITFKGDINAGSLTRISESLGFEAAPLLAAMDSAEVTEEIRQTRALAQKLQISGTPTFVLQDQLLRGYLPLDNMLALVDEKRAK</sequence>
<evidence type="ECO:0000313" key="3">
    <source>
        <dbReference type="EMBL" id="SFM41841.1"/>
    </source>
</evidence>
<dbReference type="RefSeq" id="WP_093094781.1">
    <property type="nucleotide sequence ID" value="NZ_FOTQ01000007.1"/>
</dbReference>
<dbReference type="AlphaFoldDB" id="A0A1I4QP77"/>
<feature type="domain" description="Thioredoxin" evidence="2">
    <location>
        <begin position="61"/>
        <end position="248"/>
    </location>
</feature>
<dbReference type="Proteomes" id="UP000199144">
    <property type="component" value="Unassembled WGS sequence"/>
</dbReference>
<keyword evidence="3" id="KW-0413">Isomerase</keyword>
<dbReference type="EMBL" id="FOTQ01000007">
    <property type="protein sequence ID" value="SFM41841.1"/>
    <property type="molecule type" value="Genomic_DNA"/>
</dbReference>
<dbReference type="GO" id="GO:0016491">
    <property type="term" value="F:oxidoreductase activity"/>
    <property type="evidence" value="ECO:0007669"/>
    <property type="project" value="InterPro"/>
</dbReference>
<dbReference type="STRING" id="254406.SAMN04488042_10769"/>
<evidence type="ECO:0000256" key="1">
    <source>
        <dbReference type="SAM" id="SignalP"/>
    </source>
</evidence>
<reference evidence="3 4" key="1">
    <citation type="submission" date="2016-10" db="EMBL/GenBank/DDBJ databases">
        <authorList>
            <person name="de Groot N.N."/>
        </authorList>
    </citation>
    <scope>NUCLEOTIDE SEQUENCE [LARGE SCALE GENOMIC DNA]</scope>
    <source>
        <strain evidence="3 4">DSM 15283</strain>
    </source>
</reference>
<dbReference type="InterPro" id="IPR013766">
    <property type="entry name" value="Thioredoxin_domain"/>
</dbReference>
<name>A0A1I4QP77_9RHOB</name>
<protein>
    <submittedName>
        <fullName evidence="3">Protein-disulfide isomerase</fullName>
    </submittedName>
</protein>
<dbReference type="Gene3D" id="3.40.30.10">
    <property type="entry name" value="Glutaredoxin"/>
    <property type="match status" value="1"/>
</dbReference>
<gene>
    <name evidence="3" type="ORF">SAMN04488042_10769</name>
</gene>
<evidence type="ECO:0000313" key="4">
    <source>
        <dbReference type="Proteomes" id="UP000199144"/>
    </source>
</evidence>
<dbReference type="GO" id="GO:0016853">
    <property type="term" value="F:isomerase activity"/>
    <property type="evidence" value="ECO:0007669"/>
    <property type="project" value="UniProtKB-KW"/>
</dbReference>
<dbReference type="CDD" id="cd03023">
    <property type="entry name" value="DsbA_Com1_like"/>
    <property type="match status" value="1"/>
</dbReference>
<proteinExistence type="predicted"/>
<dbReference type="InterPro" id="IPR036249">
    <property type="entry name" value="Thioredoxin-like_sf"/>
</dbReference>
<dbReference type="InterPro" id="IPR001853">
    <property type="entry name" value="DSBA-like_thioredoxin_dom"/>
</dbReference>
<organism evidence="3 4">
    <name type="scientific">Shimia aestuarii</name>
    <dbReference type="NCBI Taxonomy" id="254406"/>
    <lineage>
        <taxon>Bacteria</taxon>
        <taxon>Pseudomonadati</taxon>
        <taxon>Pseudomonadota</taxon>
        <taxon>Alphaproteobacteria</taxon>
        <taxon>Rhodobacterales</taxon>
        <taxon>Roseobacteraceae</taxon>
    </lineage>
</organism>
<keyword evidence="1" id="KW-0732">Signal</keyword>
<dbReference type="Pfam" id="PF18312">
    <property type="entry name" value="ScsC_N"/>
    <property type="match status" value="1"/>
</dbReference>